<dbReference type="EMBL" id="MLYV02000975">
    <property type="protein sequence ID" value="PSR74634.1"/>
    <property type="molecule type" value="Genomic_DNA"/>
</dbReference>
<proteinExistence type="predicted"/>
<keyword evidence="3" id="KW-1185">Reference proteome</keyword>
<protein>
    <submittedName>
        <fullName evidence="2">Uncharacterized protein</fullName>
    </submittedName>
</protein>
<feature type="region of interest" description="Disordered" evidence="1">
    <location>
        <begin position="19"/>
        <end position="69"/>
    </location>
</feature>
<evidence type="ECO:0000313" key="2">
    <source>
        <dbReference type="EMBL" id="PSR74634.1"/>
    </source>
</evidence>
<feature type="compositionally biased region" description="Basic and acidic residues" evidence="1">
    <location>
        <begin position="29"/>
        <end position="44"/>
    </location>
</feature>
<gene>
    <name evidence="2" type="ORF">PHLCEN_2v9700</name>
</gene>
<organism evidence="2 3">
    <name type="scientific">Hermanssonia centrifuga</name>
    <dbReference type="NCBI Taxonomy" id="98765"/>
    <lineage>
        <taxon>Eukaryota</taxon>
        <taxon>Fungi</taxon>
        <taxon>Dikarya</taxon>
        <taxon>Basidiomycota</taxon>
        <taxon>Agaricomycotina</taxon>
        <taxon>Agaricomycetes</taxon>
        <taxon>Polyporales</taxon>
        <taxon>Meruliaceae</taxon>
        <taxon>Hermanssonia</taxon>
    </lineage>
</organism>
<name>A0A2R6NQ42_9APHY</name>
<reference evidence="2 3" key="1">
    <citation type="submission" date="2018-02" db="EMBL/GenBank/DDBJ databases">
        <title>Genome sequence of the basidiomycete white-rot fungus Phlebia centrifuga.</title>
        <authorList>
            <person name="Granchi Z."/>
            <person name="Peng M."/>
            <person name="de Vries R.P."/>
            <person name="Hilden K."/>
            <person name="Makela M.R."/>
            <person name="Grigoriev I."/>
            <person name="Riley R."/>
        </authorList>
    </citation>
    <scope>NUCLEOTIDE SEQUENCE [LARGE SCALE GENOMIC DNA]</scope>
    <source>
        <strain evidence="2 3">FBCC195</strain>
    </source>
</reference>
<accession>A0A2R6NQ42</accession>
<feature type="compositionally biased region" description="Basic and acidic residues" evidence="1">
    <location>
        <begin position="58"/>
        <end position="69"/>
    </location>
</feature>
<comment type="caution">
    <text evidence="2">The sequence shown here is derived from an EMBL/GenBank/DDBJ whole genome shotgun (WGS) entry which is preliminary data.</text>
</comment>
<evidence type="ECO:0000313" key="3">
    <source>
        <dbReference type="Proteomes" id="UP000186601"/>
    </source>
</evidence>
<dbReference type="AlphaFoldDB" id="A0A2R6NQ42"/>
<dbReference type="Proteomes" id="UP000186601">
    <property type="component" value="Unassembled WGS sequence"/>
</dbReference>
<evidence type="ECO:0000256" key="1">
    <source>
        <dbReference type="SAM" id="MobiDB-lite"/>
    </source>
</evidence>
<sequence>MAHSTRITGMRSEAHCKDLDSHATGITVPHHDADRKPLAEHEPDGQTAIKKGAAKGANDLHDVEQFNPV</sequence>